<dbReference type="Proteomes" id="UP000053612">
    <property type="component" value="Unassembled WGS sequence"/>
</dbReference>
<dbReference type="AlphaFoldDB" id="A0A0V8DWE9"/>
<accession>A0A0V8DWE9</accession>
<protein>
    <submittedName>
        <fullName evidence="1">Uncharacterized protein</fullName>
    </submittedName>
</protein>
<evidence type="ECO:0000313" key="2">
    <source>
        <dbReference type="Proteomes" id="UP000053612"/>
    </source>
</evidence>
<gene>
    <name evidence="1" type="ORF">LMG9449_0034</name>
</gene>
<proteinExistence type="predicted"/>
<sequence>MFKAFKVVNLKPFAYSFLFSRIMKKLILNSFERLENG</sequence>
<dbReference type="PATRIC" id="fig|1360.109.peg.2777"/>
<name>A0A0V8DWE9_LACLL</name>
<dbReference type="EMBL" id="LKLS01000001">
    <property type="protein sequence ID" value="KSU22764.1"/>
    <property type="molecule type" value="Genomic_DNA"/>
</dbReference>
<reference evidence="2" key="1">
    <citation type="submission" date="2015-10" db="EMBL/GenBank/DDBJ databases">
        <title>Draft Genome Sequences of 11 Lactococcus lactis subspecies cremoris strains.</title>
        <authorList>
            <person name="Wels M."/>
            <person name="Backus L."/>
            <person name="Boekhorst J."/>
            <person name="Dijkstra A."/>
            <person name="Beerthuizen M."/>
            <person name="Kelly W."/>
            <person name="Siezen R."/>
            <person name="Bachmann H."/>
            <person name="Van Hijum S."/>
        </authorList>
    </citation>
    <scope>NUCLEOTIDE SEQUENCE [LARGE SCALE GENOMIC DNA]</scope>
    <source>
        <strain evidence="2">LMG9449</strain>
    </source>
</reference>
<comment type="caution">
    <text evidence="1">The sequence shown here is derived from an EMBL/GenBank/DDBJ whole genome shotgun (WGS) entry which is preliminary data.</text>
</comment>
<organism evidence="1 2">
    <name type="scientific">Lactococcus lactis subsp. lactis</name>
    <name type="common">Streptococcus lactis</name>
    <dbReference type="NCBI Taxonomy" id="1360"/>
    <lineage>
        <taxon>Bacteria</taxon>
        <taxon>Bacillati</taxon>
        <taxon>Bacillota</taxon>
        <taxon>Bacilli</taxon>
        <taxon>Lactobacillales</taxon>
        <taxon>Streptococcaceae</taxon>
        <taxon>Lactococcus</taxon>
    </lineage>
</organism>
<evidence type="ECO:0000313" key="1">
    <source>
        <dbReference type="EMBL" id="KSU22764.1"/>
    </source>
</evidence>